<organism evidence="4 5">
    <name type="scientific">Luteipulveratus halotolerans</name>
    <dbReference type="NCBI Taxonomy" id="1631356"/>
    <lineage>
        <taxon>Bacteria</taxon>
        <taxon>Bacillati</taxon>
        <taxon>Actinomycetota</taxon>
        <taxon>Actinomycetes</taxon>
        <taxon>Micrococcales</taxon>
        <taxon>Dermacoccaceae</taxon>
        <taxon>Luteipulveratus</taxon>
    </lineage>
</organism>
<evidence type="ECO:0000313" key="5">
    <source>
        <dbReference type="Proteomes" id="UP000037397"/>
    </source>
</evidence>
<evidence type="ECO:0000313" key="4">
    <source>
        <dbReference type="EMBL" id="KNX36160.1"/>
    </source>
</evidence>
<dbReference type="PANTHER" id="PTHR32305:SF15">
    <property type="entry name" value="PROTEIN RHSA-RELATED"/>
    <property type="match status" value="1"/>
</dbReference>
<dbReference type="InterPro" id="IPR031325">
    <property type="entry name" value="RHS_repeat"/>
</dbReference>
<dbReference type="NCBIfam" id="TIGR03696">
    <property type="entry name" value="Rhs_assc_core"/>
    <property type="match status" value="1"/>
</dbReference>
<proteinExistence type="predicted"/>
<evidence type="ECO:0000259" key="3">
    <source>
        <dbReference type="Pfam" id="PF25023"/>
    </source>
</evidence>
<keyword evidence="5" id="KW-1185">Reference proteome</keyword>
<reference evidence="5" key="1">
    <citation type="submission" date="2015-03" db="EMBL/GenBank/DDBJ databases">
        <title>Luteipulveratus halotolerans sp. nov., a novel actinobacterium (Dermacoccaceae) from Sarawak, Malaysia.</title>
        <authorList>
            <person name="Juboi H."/>
            <person name="Basik A."/>
            <person name="Shamsul S.S."/>
            <person name="Arnold P."/>
            <person name="Schmitt E.K."/>
            <person name="Sanglier J.-J."/>
            <person name="Yeo T."/>
        </authorList>
    </citation>
    <scope>NUCLEOTIDE SEQUENCE [LARGE SCALE GENOMIC DNA]</scope>
    <source>
        <strain evidence="5">C296001</strain>
    </source>
</reference>
<dbReference type="InterPro" id="IPR056823">
    <property type="entry name" value="TEN-like_YD-shell"/>
</dbReference>
<dbReference type="NCBIfam" id="TIGR01643">
    <property type="entry name" value="YD_repeat_2x"/>
    <property type="match status" value="5"/>
</dbReference>
<gene>
    <name evidence="4" type="ORF">VV01_01745</name>
</gene>
<feature type="domain" description="Teneurin-like YD-shell" evidence="3">
    <location>
        <begin position="657"/>
        <end position="850"/>
    </location>
</feature>
<accession>A0A0L6CF09</accession>
<feature type="region of interest" description="Disordered" evidence="2">
    <location>
        <begin position="372"/>
        <end position="418"/>
    </location>
</feature>
<feature type="compositionally biased region" description="Polar residues" evidence="2">
    <location>
        <begin position="733"/>
        <end position="756"/>
    </location>
</feature>
<dbReference type="RefSeq" id="WP_050668381.1">
    <property type="nucleotide sequence ID" value="NZ_LAIR01000002.1"/>
</dbReference>
<dbReference type="AlphaFoldDB" id="A0A0L6CF09"/>
<keyword evidence="1" id="KW-0677">Repeat</keyword>
<dbReference type="Pfam" id="PF05593">
    <property type="entry name" value="RHS_repeat"/>
    <property type="match status" value="1"/>
</dbReference>
<dbReference type="InterPro" id="IPR050708">
    <property type="entry name" value="T6SS_VgrG/RHS"/>
</dbReference>
<evidence type="ECO:0000256" key="1">
    <source>
        <dbReference type="ARBA" id="ARBA00022737"/>
    </source>
</evidence>
<dbReference type="InterPro" id="IPR022385">
    <property type="entry name" value="Rhs_assc_core"/>
</dbReference>
<name>A0A0L6CF09_9MICO</name>
<dbReference type="OrthoDB" id="166951at2"/>
<dbReference type="PANTHER" id="PTHR32305">
    <property type="match status" value="1"/>
</dbReference>
<feature type="compositionally biased region" description="Polar residues" evidence="2">
    <location>
        <begin position="405"/>
        <end position="418"/>
    </location>
</feature>
<comment type="caution">
    <text evidence="4">The sequence shown here is derived from an EMBL/GenBank/DDBJ whole genome shotgun (WGS) entry which is preliminary data.</text>
</comment>
<protein>
    <recommendedName>
        <fullName evidence="3">Teneurin-like YD-shell domain-containing protein</fullName>
    </recommendedName>
</protein>
<dbReference type="InterPro" id="IPR006530">
    <property type="entry name" value="YD"/>
</dbReference>
<evidence type="ECO:0000256" key="2">
    <source>
        <dbReference type="SAM" id="MobiDB-lite"/>
    </source>
</evidence>
<feature type="region of interest" description="Disordered" evidence="2">
    <location>
        <begin position="732"/>
        <end position="757"/>
    </location>
</feature>
<feature type="domain" description="Teneurin-like YD-shell" evidence="3">
    <location>
        <begin position="449"/>
        <end position="576"/>
    </location>
</feature>
<dbReference type="Proteomes" id="UP000037397">
    <property type="component" value="Unassembled WGS sequence"/>
</dbReference>
<dbReference type="Pfam" id="PF25023">
    <property type="entry name" value="TEN_YD-shell"/>
    <property type="match status" value="2"/>
</dbReference>
<dbReference type="PATRIC" id="fig|1631356.3.peg.280"/>
<sequence length="1014" mass="105706">MSASVDVGSGNLMVSTIDRTAPSIQGLQAFGLTYQSMSQGTSSQLKSGAAGQGWFMTMGQDNRLVSNDDGSLLYLGTDAQQGKFTPISGSSGYSAPAGFKKSLVKNSDGTYSMTDLRSRVVSKFGTDGRLVSQTNRSGQATTFAYSGGNVSSVTLPTGQKLAVSFANGKISSITRPANGSLAAGTVTYSYDSSGRLSAISRPAVGGSPASTVGFGYDGSGNLVLVSTDGHLLAMAYDGSHRVTAVTHGTTSDTAKTRFSYVSSTQTQVAAPTTDQNQDFPSVPHTTYTINSSQRVTSVTDPLGRKRDTSYTPFFDVASQTNGMGGTATGAYGANGGASLTKATSAFGASQSYTYGTGNNAYDPASGTDAQGNSSLFTYDGSGRPASTTSSGAKAEVSYYDDGLPKTSTDPAGRQTTYTEDPSAKYITKITPPSGSPMGATTISGNPATSVTNGAGQTTTYTYNDRYRVDKVATATQSVSYTYDASGRVTSRTDKNQKVTYGYDARGNVSEIAATPVAGGSAPAASTVSYTYDKSGNIASRTVAGSTTKYVYDDANQLLAMTLADGSITSFKYNNAGQRTDTYWRTNSDNSQFAAHSRSVFGAGGNLAQQWTSVKSDDSNRLYDYSYCNAKYADAPTCPWNTSSSLNTGKIQYIKNGKTGAITQLGYDNRNRLVSASNWEGHSYAYTYDSVGNRTSVKRDGTTVQSLTYNAANQISSSGYDYDKAGRRTAAAGQGSTTWNDLGQTSARTNGTSSGTYSYAGEGQDELIQQKDADTTKTYVWGRTNQAGVPTMEHSTYNGVATVIDNDSAGMPLNYKDGGQNLFVMFDGLGRMVGTVGEDGAQTSKYTYDPFLELTDITYPAGTAASKEAAGKATELNASGAGQVPWSTTGVQDEVVKGYWKRGTRWHDTATGTWTSVDPITKLNDPNRANPYTYTSDDPINRFDPAGRDDGIEGWFETVGKFAGGGGGVGAAVGCAVTIAAGCVEGAVPGGAIGTAGGGAFGIGYATAEAIWGDD</sequence>
<dbReference type="Gene3D" id="2.180.10.10">
    <property type="entry name" value="RHS repeat-associated core"/>
    <property type="match status" value="2"/>
</dbReference>
<dbReference type="STRING" id="1631356.VV01_01745"/>
<dbReference type="EMBL" id="LAIR01000002">
    <property type="protein sequence ID" value="KNX36160.1"/>
    <property type="molecule type" value="Genomic_DNA"/>
</dbReference>